<reference evidence="2 3" key="1">
    <citation type="submission" date="2019-10" db="EMBL/GenBank/DDBJ databases">
        <title>A novel species.</title>
        <authorList>
            <person name="Gao J."/>
        </authorList>
    </citation>
    <scope>NUCLEOTIDE SEQUENCE [LARGE SCALE GENOMIC DNA]</scope>
    <source>
        <strain evidence="2 3">QMT-28</strain>
    </source>
</reference>
<name>A0A5Q0LGY7_9ACTN</name>
<protein>
    <submittedName>
        <fullName evidence="2">HNH endonuclease</fullName>
    </submittedName>
</protein>
<evidence type="ECO:0000313" key="3">
    <source>
        <dbReference type="Proteomes" id="UP000326179"/>
    </source>
</evidence>
<proteinExistence type="predicted"/>
<dbReference type="Pfam" id="PF01844">
    <property type="entry name" value="HNH"/>
    <property type="match status" value="1"/>
</dbReference>
<gene>
    <name evidence="2" type="ORF">GFH48_25235</name>
</gene>
<dbReference type="InterPro" id="IPR002711">
    <property type="entry name" value="HNH"/>
</dbReference>
<dbReference type="InterPro" id="IPR003615">
    <property type="entry name" value="HNH_nuc"/>
</dbReference>
<dbReference type="CDD" id="cd00085">
    <property type="entry name" value="HNHc"/>
    <property type="match status" value="1"/>
</dbReference>
<dbReference type="AlphaFoldDB" id="A0A5Q0LGY7"/>
<dbReference type="Proteomes" id="UP000326179">
    <property type="component" value="Chromosome"/>
</dbReference>
<dbReference type="GO" id="GO:0003676">
    <property type="term" value="F:nucleic acid binding"/>
    <property type="evidence" value="ECO:0007669"/>
    <property type="project" value="InterPro"/>
</dbReference>
<dbReference type="GO" id="GO:0004519">
    <property type="term" value="F:endonuclease activity"/>
    <property type="evidence" value="ECO:0007669"/>
    <property type="project" value="UniProtKB-KW"/>
</dbReference>
<dbReference type="GO" id="GO:0008270">
    <property type="term" value="F:zinc ion binding"/>
    <property type="evidence" value="ECO:0007669"/>
    <property type="project" value="InterPro"/>
</dbReference>
<keyword evidence="2" id="KW-0540">Nuclease</keyword>
<organism evidence="2 3">
    <name type="scientific">Streptomyces fagopyri</name>
    <dbReference type="NCBI Taxonomy" id="2662397"/>
    <lineage>
        <taxon>Bacteria</taxon>
        <taxon>Bacillati</taxon>
        <taxon>Actinomycetota</taxon>
        <taxon>Actinomycetes</taxon>
        <taxon>Kitasatosporales</taxon>
        <taxon>Streptomycetaceae</taxon>
        <taxon>Streptomyces</taxon>
    </lineage>
</organism>
<feature type="domain" description="HNH nuclease" evidence="1">
    <location>
        <begin position="163"/>
        <end position="225"/>
    </location>
</feature>
<dbReference type="KEGG" id="sfy:GFH48_25235"/>
<keyword evidence="2" id="KW-0378">Hydrolase</keyword>
<keyword evidence="3" id="KW-1185">Reference proteome</keyword>
<evidence type="ECO:0000259" key="1">
    <source>
        <dbReference type="SMART" id="SM00507"/>
    </source>
</evidence>
<accession>A0A5Q0LGY7</accession>
<dbReference type="SMART" id="SM00507">
    <property type="entry name" value="HNHc"/>
    <property type="match status" value="1"/>
</dbReference>
<keyword evidence="2" id="KW-0255">Endonuclease</keyword>
<dbReference type="EMBL" id="CP045643">
    <property type="protein sequence ID" value="QFZ76131.1"/>
    <property type="molecule type" value="Genomic_DNA"/>
</dbReference>
<evidence type="ECO:0000313" key="2">
    <source>
        <dbReference type="EMBL" id="QFZ76131.1"/>
    </source>
</evidence>
<sequence>MGNFECSHDTAVARIDWTRDELVLACALVAENEWRELRTTDQQVQDLSQLLSRLPLHDGAAADPKFRPPGSVSLKAGNIVTARAEYRGAPMKSGRLTSEVVADFTDRPDQMLATAKAVRAGMASAEIIGTPAPEGEADAAREGQLLTRWALHRERSRPLRDRKIRAVLEEGGTLHCEVCSFDFSTAYGELGAGYIEVHHRLPLHISGVTETRIADLALLCADCHLMCHKSFPGESWRTPADLRRQMRKSD</sequence>